<reference evidence="10 11" key="1">
    <citation type="journal article" date="2019" name="Emerg. Microbes Infect.">
        <title>Comprehensive subspecies identification of 175 nontuberculous mycobacteria species based on 7547 genomic profiles.</title>
        <authorList>
            <person name="Matsumoto Y."/>
            <person name="Kinjo T."/>
            <person name="Motooka D."/>
            <person name="Nabeya D."/>
            <person name="Jung N."/>
            <person name="Uechi K."/>
            <person name="Horii T."/>
            <person name="Iida T."/>
            <person name="Fujita J."/>
            <person name="Nakamura S."/>
        </authorList>
    </citation>
    <scope>NUCLEOTIDE SEQUENCE [LARGE SCALE GENOMIC DNA]</scope>
    <source>
        <strain evidence="10 11">JCM 30726</strain>
    </source>
</reference>
<organism evidence="10 11">
    <name type="scientific">Mycobacterium timonense</name>
    <dbReference type="NCBI Taxonomy" id="701043"/>
    <lineage>
        <taxon>Bacteria</taxon>
        <taxon>Bacillati</taxon>
        <taxon>Actinomycetota</taxon>
        <taxon>Actinomycetes</taxon>
        <taxon>Mycobacteriales</taxon>
        <taxon>Mycobacteriaceae</taxon>
        <taxon>Mycobacterium</taxon>
        <taxon>Mycobacterium avium complex (MAC)</taxon>
    </lineage>
</organism>
<feature type="transmembrane region" description="Helical" evidence="8">
    <location>
        <begin position="33"/>
        <end position="57"/>
    </location>
</feature>
<evidence type="ECO:0000313" key="11">
    <source>
        <dbReference type="Proteomes" id="UP000465301"/>
    </source>
</evidence>
<evidence type="ECO:0000313" key="10">
    <source>
        <dbReference type="EMBL" id="GFG97291.1"/>
    </source>
</evidence>
<dbReference type="EMBL" id="BLLA01000001">
    <property type="protein sequence ID" value="GFG97291.1"/>
    <property type="molecule type" value="Genomic_DNA"/>
</dbReference>
<keyword evidence="5 8" id="KW-1133">Transmembrane helix</keyword>
<feature type="transmembrane region" description="Helical" evidence="8">
    <location>
        <begin position="461"/>
        <end position="483"/>
    </location>
</feature>
<dbReference type="PANTHER" id="PTHR42703:SF1">
    <property type="entry name" value="NA(+)_H(+) ANTIPORTER SUBUNIT D1"/>
    <property type="match status" value="1"/>
</dbReference>
<evidence type="ECO:0000256" key="8">
    <source>
        <dbReference type="SAM" id="Phobius"/>
    </source>
</evidence>
<evidence type="ECO:0000256" key="2">
    <source>
        <dbReference type="ARBA" id="ARBA00005346"/>
    </source>
</evidence>
<feature type="transmembrane region" description="Helical" evidence="8">
    <location>
        <begin position="6"/>
        <end position="26"/>
    </location>
</feature>
<feature type="transmembrane region" description="Helical" evidence="8">
    <location>
        <begin position="252"/>
        <end position="273"/>
    </location>
</feature>
<accession>A0A7I9Z8K2</accession>
<evidence type="ECO:0000256" key="4">
    <source>
        <dbReference type="ARBA" id="ARBA00022692"/>
    </source>
</evidence>
<evidence type="ECO:0000256" key="5">
    <source>
        <dbReference type="ARBA" id="ARBA00022989"/>
    </source>
</evidence>
<gene>
    <name evidence="10" type="ORF">MTIM_31700</name>
</gene>
<feature type="domain" description="NADH:quinone oxidoreductase/Mrp antiporter transmembrane" evidence="9">
    <location>
        <begin position="140"/>
        <end position="405"/>
    </location>
</feature>
<evidence type="ECO:0000256" key="3">
    <source>
        <dbReference type="ARBA" id="ARBA00022475"/>
    </source>
</evidence>
<feature type="transmembrane region" description="Helical" evidence="8">
    <location>
        <begin position="175"/>
        <end position="196"/>
    </location>
</feature>
<dbReference type="InterPro" id="IPR050586">
    <property type="entry name" value="CPA3_Na-H_Antiporter_D"/>
</dbReference>
<protein>
    <recommendedName>
        <fullName evidence="9">NADH:quinone oxidoreductase/Mrp antiporter transmembrane domain-containing protein</fullName>
    </recommendedName>
</protein>
<dbReference type="AlphaFoldDB" id="A0A7I9Z8K2"/>
<dbReference type="Pfam" id="PF00361">
    <property type="entry name" value="Proton_antipo_M"/>
    <property type="match status" value="1"/>
</dbReference>
<dbReference type="GO" id="GO:0005886">
    <property type="term" value="C:plasma membrane"/>
    <property type="evidence" value="ECO:0007669"/>
    <property type="project" value="UniProtKB-SubCell"/>
</dbReference>
<feature type="transmembrane region" description="Helical" evidence="8">
    <location>
        <begin position="285"/>
        <end position="303"/>
    </location>
</feature>
<feature type="transmembrane region" description="Helical" evidence="8">
    <location>
        <begin position="522"/>
        <end position="540"/>
    </location>
</feature>
<dbReference type="InterPro" id="IPR001750">
    <property type="entry name" value="ND/Mrp_TM"/>
</dbReference>
<proteinExistence type="inferred from homology"/>
<feature type="transmembrane region" description="Helical" evidence="8">
    <location>
        <begin position="216"/>
        <end position="240"/>
    </location>
</feature>
<name>A0A7I9Z8K2_9MYCO</name>
<feature type="transmembrane region" description="Helical" evidence="8">
    <location>
        <begin position="415"/>
        <end position="440"/>
    </location>
</feature>
<comment type="subcellular location">
    <subcellularLocation>
        <location evidence="1">Cell membrane</location>
        <topology evidence="1">Multi-pass membrane protein</topology>
    </subcellularLocation>
    <subcellularLocation>
        <location evidence="7">Membrane</location>
        <topology evidence="7">Multi-pass membrane protein</topology>
    </subcellularLocation>
</comment>
<dbReference type="PANTHER" id="PTHR42703">
    <property type="entry name" value="NADH DEHYDROGENASE"/>
    <property type="match status" value="1"/>
</dbReference>
<dbReference type="RefSeq" id="WP_163711343.1">
    <property type="nucleotide sequence ID" value="NZ_BLLA01000001.1"/>
</dbReference>
<sequence length="580" mass="59304">MPTPAQLLPLPVVLPLIGAVLAPLAARRARRAPLWVAVTAVSAALAVLLDVGVRVFAGTGHLLTHFLSNEHPVRGASLGIALVADPFGLTFATLAAGVGVVLVVSALSELGDLGPRELGGLACLVQLLLAALIGAALTADTVNLFVWFEVAALASYGLTGFFLERPIAVEAAFKNLVLTSIAGFSVFIGSAMLYSATGALNFGQLHGAVAAGATRAMLLAVAFLVAGFATKAGLVPFHAWLPDTHTPVPGAVSALFSALMVDLGVVALARIRLQVFVNLPSLPTLLTGLGVASALAGAAMALLQDDLKRLLAWDTVAQTGVLTTGFASRTADGVAGALYHLVNHGLFKALLFLCAGAVVHATGLTKLSEMGGLARRRPLVTAAFTVGVLSIAGVPPLNGYASLGLIHKGLSDRPVVLGCALLAQILTVAALGRAAYLGFYRRRSQAYTHFEPIRPGMKASLIMLSAGCLAFGALAGLFVAHVAGPATAGLLDPAGYAAGAMGADVTLPDAGVEFAYFEPKTLAIIAIELVLGMALLVLALRGNGVARSLGWLRRLHTGSINDYAAYLTVGMIVVSGALLL</sequence>
<feature type="transmembrane region" description="Helical" evidence="8">
    <location>
        <begin position="347"/>
        <end position="367"/>
    </location>
</feature>
<evidence type="ECO:0000256" key="6">
    <source>
        <dbReference type="ARBA" id="ARBA00023136"/>
    </source>
</evidence>
<feature type="transmembrane region" description="Helical" evidence="8">
    <location>
        <begin position="77"/>
        <end position="106"/>
    </location>
</feature>
<evidence type="ECO:0000259" key="9">
    <source>
        <dbReference type="Pfam" id="PF00361"/>
    </source>
</evidence>
<comment type="similarity">
    <text evidence="2">Belongs to the CPA3 antiporters (TC 2.A.63) subunit D family.</text>
</comment>
<feature type="transmembrane region" description="Helical" evidence="8">
    <location>
        <begin position="144"/>
        <end position="163"/>
    </location>
</feature>
<feature type="transmembrane region" description="Helical" evidence="8">
    <location>
        <begin position="379"/>
        <end position="395"/>
    </location>
</feature>
<keyword evidence="4 7" id="KW-0812">Transmembrane</keyword>
<feature type="transmembrane region" description="Helical" evidence="8">
    <location>
        <begin position="560"/>
        <end position="579"/>
    </location>
</feature>
<keyword evidence="6 8" id="KW-0472">Membrane</keyword>
<keyword evidence="11" id="KW-1185">Reference proteome</keyword>
<feature type="transmembrane region" description="Helical" evidence="8">
    <location>
        <begin position="310"/>
        <end position="327"/>
    </location>
</feature>
<comment type="caution">
    <text evidence="10">The sequence shown here is derived from an EMBL/GenBank/DDBJ whole genome shotgun (WGS) entry which is preliminary data.</text>
</comment>
<keyword evidence="3" id="KW-1003">Cell membrane</keyword>
<dbReference type="Proteomes" id="UP000465301">
    <property type="component" value="Unassembled WGS sequence"/>
</dbReference>
<evidence type="ECO:0000256" key="7">
    <source>
        <dbReference type="RuleBase" id="RU000320"/>
    </source>
</evidence>
<feature type="transmembrane region" description="Helical" evidence="8">
    <location>
        <begin position="118"/>
        <end position="138"/>
    </location>
</feature>
<evidence type="ECO:0000256" key="1">
    <source>
        <dbReference type="ARBA" id="ARBA00004651"/>
    </source>
</evidence>